<comment type="similarity">
    <text evidence="1">Belongs to the ArsC family.</text>
</comment>
<dbReference type="RefSeq" id="WP_125084363.1">
    <property type="nucleotide sequence ID" value="NZ_CP034248.1"/>
</dbReference>
<evidence type="ECO:0000313" key="3">
    <source>
        <dbReference type="Proteomes" id="UP000273145"/>
    </source>
</evidence>
<dbReference type="InterPro" id="IPR036249">
    <property type="entry name" value="Thioredoxin-like_sf"/>
</dbReference>
<dbReference type="PANTHER" id="PTHR30041:SF8">
    <property type="entry name" value="PROTEIN YFFB"/>
    <property type="match status" value="1"/>
</dbReference>
<dbReference type="PROSITE" id="PS51353">
    <property type="entry name" value="ARSC"/>
    <property type="match status" value="1"/>
</dbReference>
<dbReference type="Gene3D" id="3.40.30.10">
    <property type="entry name" value="Glutaredoxin"/>
    <property type="match status" value="1"/>
</dbReference>
<dbReference type="InterPro" id="IPR006660">
    <property type="entry name" value="Arsenate_reductase-like"/>
</dbReference>
<reference evidence="2 3" key="1">
    <citation type="submission" date="2018-11" db="EMBL/GenBank/DDBJ databases">
        <title>Genome sequencing of Paenibacillus lentus DSM25539(T).</title>
        <authorList>
            <person name="Kook J.-K."/>
            <person name="Park S.-N."/>
            <person name="Lim Y.K."/>
        </authorList>
    </citation>
    <scope>NUCLEOTIDE SEQUENCE [LARGE SCALE GENOMIC DNA]</scope>
    <source>
        <strain evidence="2 3">DSM 25539</strain>
    </source>
</reference>
<dbReference type="AlphaFoldDB" id="A0A3Q8SDD8"/>
<dbReference type="NCBIfam" id="TIGR01617">
    <property type="entry name" value="arsC_related"/>
    <property type="match status" value="1"/>
</dbReference>
<organism evidence="2 3">
    <name type="scientific">Paenibacillus lentus</name>
    <dbReference type="NCBI Taxonomy" id="1338368"/>
    <lineage>
        <taxon>Bacteria</taxon>
        <taxon>Bacillati</taxon>
        <taxon>Bacillota</taxon>
        <taxon>Bacilli</taxon>
        <taxon>Bacillales</taxon>
        <taxon>Paenibacillaceae</taxon>
        <taxon>Paenibacillus</taxon>
    </lineage>
</organism>
<dbReference type="KEGG" id="plen:EIM92_20165"/>
<evidence type="ECO:0000256" key="1">
    <source>
        <dbReference type="PROSITE-ProRule" id="PRU01282"/>
    </source>
</evidence>
<dbReference type="Pfam" id="PF03960">
    <property type="entry name" value="ArsC"/>
    <property type="match status" value="1"/>
</dbReference>
<dbReference type="SUPFAM" id="SSF52833">
    <property type="entry name" value="Thioredoxin-like"/>
    <property type="match status" value="1"/>
</dbReference>
<proteinExistence type="inferred from homology"/>
<protein>
    <submittedName>
        <fullName evidence="2">Arsenate reductase family protein</fullName>
    </submittedName>
</protein>
<dbReference type="PANTHER" id="PTHR30041">
    <property type="entry name" value="ARSENATE REDUCTASE"/>
    <property type="match status" value="1"/>
</dbReference>
<dbReference type="OrthoDB" id="9794155at2"/>
<dbReference type="Proteomes" id="UP000273145">
    <property type="component" value="Chromosome"/>
</dbReference>
<name>A0A3Q8SDD8_9BACL</name>
<dbReference type="EMBL" id="CP034248">
    <property type="protein sequence ID" value="AZK48202.1"/>
    <property type="molecule type" value="Genomic_DNA"/>
</dbReference>
<dbReference type="InterPro" id="IPR006504">
    <property type="entry name" value="Tscrpt_reg_Spx/MgsR"/>
</dbReference>
<sequence length="120" mass="13797">MSKLIVYQYPKCSTCRNAVKWLEAQGHELELRHIKDSPPSEQELTEWIDLSGLELKKFFNTAGEVYRQEGLKDKLPGLSREEQIALLSSNGMLIKRPLVSNGKQVTVGFKTEEYERVWGK</sequence>
<evidence type="ECO:0000313" key="2">
    <source>
        <dbReference type="EMBL" id="AZK48202.1"/>
    </source>
</evidence>
<dbReference type="CDD" id="cd03036">
    <property type="entry name" value="ArsC_like"/>
    <property type="match status" value="1"/>
</dbReference>
<gene>
    <name evidence="2" type="ORF">EIM92_20165</name>
</gene>
<accession>A0A3Q8SDD8</accession>
<keyword evidence="3" id="KW-1185">Reference proteome</keyword>